<evidence type="ECO:0000256" key="1">
    <source>
        <dbReference type="ARBA" id="ARBA00022490"/>
    </source>
</evidence>
<evidence type="ECO:0000313" key="14">
    <source>
        <dbReference type="Proteomes" id="UP001501126"/>
    </source>
</evidence>
<evidence type="ECO:0000256" key="7">
    <source>
        <dbReference type="ARBA" id="ARBA00022833"/>
    </source>
</evidence>
<evidence type="ECO:0000256" key="4">
    <source>
        <dbReference type="ARBA" id="ARBA00022730"/>
    </source>
</evidence>
<evidence type="ECO:0000256" key="2">
    <source>
        <dbReference type="ARBA" id="ARBA00022517"/>
    </source>
</evidence>
<feature type="binding site" evidence="10">
    <location>
        <position position="253"/>
    </location>
    <ligand>
        <name>Zn(2+)</name>
        <dbReference type="ChEBI" id="CHEBI:29105"/>
    </ligand>
</feature>
<dbReference type="PROSITE" id="PS51721">
    <property type="entry name" value="G_CP"/>
    <property type="match status" value="1"/>
</dbReference>
<keyword evidence="14" id="KW-1185">Reference proteome</keyword>
<evidence type="ECO:0000259" key="11">
    <source>
        <dbReference type="PROSITE" id="PS50936"/>
    </source>
</evidence>
<keyword evidence="5 10" id="KW-0547">Nucleotide-binding</keyword>
<feature type="binding site" evidence="10">
    <location>
        <begin position="112"/>
        <end position="115"/>
    </location>
    <ligand>
        <name>GTP</name>
        <dbReference type="ChEBI" id="CHEBI:37565"/>
    </ligand>
</feature>
<evidence type="ECO:0000256" key="8">
    <source>
        <dbReference type="ARBA" id="ARBA00022884"/>
    </source>
</evidence>
<name>A0ABN1MLM1_9FLAO</name>
<dbReference type="InterPro" id="IPR012340">
    <property type="entry name" value="NA-bd_OB-fold"/>
</dbReference>
<gene>
    <name evidence="10 13" type="primary">rsgA</name>
    <name evidence="13" type="ORF">GCM10009118_05330</name>
</gene>
<dbReference type="EC" id="3.6.1.-" evidence="10"/>
<comment type="cofactor">
    <cofactor evidence="10">
        <name>Zn(2+)</name>
        <dbReference type="ChEBI" id="CHEBI:29105"/>
    </cofactor>
    <text evidence="10">Binds 1 zinc ion per subunit.</text>
</comment>
<dbReference type="CDD" id="cd01854">
    <property type="entry name" value="YjeQ_EngC"/>
    <property type="match status" value="1"/>
</dbReference>
<reference evidence="13 14" key="1">
    <citation type="journal article" date="2019" name="Int. J. Syst. Evol. Microbiol.">
        <title>The Global Catalogue of Microorganisms (GCM) 10K type strain sequencing project: providing services to taxonomists for standard genome sequencing and annotation.</title>
        <authorList>
            <consortium name="The Broad Institute Genomics Platform"/>
            <consortium name="The Broad Institute Genome Sequencing Center for Infectious Disease"/>
            <person name="Wu L."/>
            <person name="Ma J."/>
        </authorList>
    </citation>
    <scope>NUCLEOTIDE SEQUENCE [LARGE SCALE GENOMIC DNA]</scope>
    <source>
        <strain evidence="13 14">JCM 16083</strain>
    </source>
</reference>
<dbReference type="PANTHER" id="PTHR32120">
    <property type="entry name" value="SMALL RIBOSOMAL SUBUNIT BIOGENESIS GTPASE RSGA"/>
    <property type="match status" value="1"/>
</dbReference>
<accession>A0ABN1MLM1</accession>
<comment type="function">
    <text evidence="10">One of several proteins that assist in the late maturation steps of the functional core of the 30S ribosomal subunit. Helps release RbfA from mature subunits. May play a role in the assembly of ribosomal proteins into the subunit. Circularly permuted GTPase that catalyzes slow GTP hydrolysis, GTPase activity is stimulated by the 30S ribosomal subunit.</text>
</comment>
<comment type="subcellular location">
    <subcellularLocation>
        <location evidence="10">Cytoplasm</location>
    </subcellularLocation>
</comment>
<proteinExistence type="inferred from homology"/>
<dbReference type="InterPro" id="IPR010914">
    <property type="entry name" value="RsgA_GTPase_dom"/>
</dbReference>
<dbReference type="InterPro" id="IPR027417">
    <property type="entry name" value="P-loop_NTPase"/>
</dbReference>
<evidence type="ECO:0000256" key="10">
    <source>
        <dbReference type="HAMAP-Rule" id="MF_01820"/>
    </source>
</evidence>
<feature type="domain" description="EngC GTPase" evidence="11">
    <location>
        <begin position="72"/>
        <end position="222"/>
    </location>
</feature>
<evidence type="ECO:0000256" key="9">
    <source>
        <dbReference type="ARBA" id="ARBA00023134"/>
    </source>
</evidence>
<feature type="binding site" evidence="10">
    <location>
        <position position="261"/>
    </location>
    <ligand>
        <name>Zn(2+)</name>
        <dbReference type="ChEBI" id="CHEBI:29105"/>
    </ligand>
</feature>
<comment type="similarity">
    <text evidence="10">Belongs to the TRAFAC class YlqF/YawG GTPase family. RsgA subfamily.</text>
</comment>
<comment type="subunit">
    <text evidence="10">Monomer. Associates with 30S ribosomal subunit, binds 16S rRNA.</text>
</comment>
<dbReference type="PROSITE" id="PS50936">
    <property type="entry name" value="ENGC_GTPASE"/>
    <property type="match status" value="1"/>
</dbReference>
<dbReference type="PANTHER" id="PTHR32120:SF11">
    <property type="entry name" value="SMALL RIBOSOMAL SUBUNIT BIOGENESIS GTPASE RSGA 1, MITOCHONDRIAL-RELATED"/>
    <property type="match status" value="1"/>
</dbReference>
<organism evidence="13 14">
    <name type="scientific">Wandonia haliotis</name>
    <dbReference type="NCBI Taxonomy" id="574963"/>
    <lineage>
        <taxon>Bacteria</taxon>
        <taxon>Pseudomonadati</taxon>
        <taxon>Bacteroidota</taxon>
        <taxon>Flavobacteriia</taxon>
        <taxon>Flavobacteriales</taxon>
        <taxon>Crocinitomicaceae</taxon>
        <taxon>Wandonia</taxon>
    </lineage>
</organism>
<evidence type="ECO:0000256" key="3">
    <source>
        <dbReference type="ARBA" id="ARBA00022723"/>
    </source>
</evidence>
<keyword evidence="2 10" id="KW-0690">Ribosome biogenesis</keyword>
<sequence length="298" mass="33536">MEDSSVADCRIRGKIRLQGLRSTNPVAVGDKVDVEWESEDENQGIITGIDERFNFLARKSVNLSKRSHILAANIDRCYLIVTLVAPVTHLAFIDRFLVSAESFRIPVTLLFNKTDLLEEDGLEVVDDIISIYEPIGYPCHKICAREESSITFLRKEIAGNQVMIAGHSGAGKSTLVNALDPEIQTKTGAISRYHLQGQHTTTFAEMFPLTSGGYIIDTPGIKAFGLVDLDKDVLSHYFPEMRAVLNQCKFHNCKHLAEPKCKVKEMVESGEIAPSRYQSYVQMMEDDEELNYRKNNYE</sequence>
<dbReference type="Gene3D" id="1.10.40.50">
    <property type="entry name" value="Probable gtpase engc, domain 3"/>
    <property type="match status" value="1"/>
</dbReference>
<evidence type="ECO:0000259" key="12">
    <source>
        <dbReference type="PROSITE" id="PS51721"/>
    </source>
</evidence>
<keyword evidence="7 10" id="KW-0862">Zinc</keyword>
<keyword evidence="6 10" id="KW-0378">Hydrolase</keyword>
<dbReference type="Gene3D" id="3.40.50.300">
    <property type="entry name" value="P-loop containing nucleotide triphosphate hydrolases"/>
    <property type="match status" value="1"/>
</dbReference>
<dbReference type="NCBIfam" id="TIGR00157">
    <property type="entry name" value="ribosome small subunit-dependent GTPase A"/>
    <property type="match status" value="1"/>
</dbReference>
<keyword evidence="8 10" id="KW-0694">RNA-binding</keyword>
<feature type="binding site" evidence="10">
    <location>
        <position position="248"/>
    </location>
    <ligand>
        <name>Zn(2+)</name>
        <dbReference type="ChEBI" id="CHEBI:29105"/>
    </ligand>
</feature>
<dbReference type="Pfam" id="PF16745">
    <property type="entry name" value="RsgA_N"/>
    <property type="match status" value="1"/>
</dbReference>
<dbReference type="EMBL" id="BAAAFH010000003">
    <property type="protein sequence ID" value="GAA0874125.1"/>
    <property type="molecule type" value="Genomic_DNA"/>
</dbReference>
<dbReference type="Pfam" id="PF03193">
    <property type="entry name" value="RsgA_GTPase"/>
    <property type="match status" value="1"/>
</dbReference>
<keyword evidence="4 10" id="KW-0699">rRNA-binding</keyword>
<feature type="domain" description="CP-type G" evidence="12">
    <location>
        <begin position="63"/>
        <end position="224"/>
    </location>
</feature>
<feature type="binding site" evidence="10">
    <location>
        <position position="255"/>
    </location>
    <ligand>
        <name>Zn(2+)</name>
        <dbReference type="ChEBI" id="CHEBI:29105"/>
    </ligand>
</feature>
<keyword evidence="3 10" id="KW-0479">Metal-binding</keyword>
<dbReference type="HAMAP" id="MF_01820">
    <property type="entry name" value="GTPase_RsgA"/>
    <property type="match status" value="1"/>
</dbReference>
<dbReference type="InterPro" id="IPR004881">
    <property type="entry name" value="Ribosome_biogen_GTPase_RsgA"/>
</dbReference>
<evidence type="ECO:0000313" key="13">
    <source>
        <dbReference type="EMBL" id="GAA0874125.1"/>
    </source>
</evidence>
<dbReference type="InterPro" id="IPR030378">
    <property type="entry name" value="G_CP_dom"/>
</dbReference>
<evidence type="ECO:0000256" key="5">
    <source>
        <dbReference type="ARBA" id="ARBA00022741"/>
    </source>
</evidence>
<dbReference type="InterPro" id="IPR031944">
    <property type="entry name" value="RsgA_N"/>
</dbReference>
<dbReference type="SUPFAM" id="SSF52540">
    <property type="entry name" value="P-loop containing nucleoside triphosphate hydrolases"/>
    <property type="match status" value="1"/>
</dbReference>
<feature type="binding site" evidence="10">
    <location>
        <begin position="166"/>
        <end position="174"/>
    </location>
    <ligand>
        <name>GTP</name>
        <dbReference type="ChEBI" id="CHEBI:37565"/>
    </ligand>
</feature>
<evidence type="ECO:0000256" key="6">
    <source>
        <dbReference type="ARBA" id="ARBA00022801"/>
    </source>
</evidence>
<comment type="caution">
    <text evidence="13">The sequence shown here is derived from an EMBL/GenBank/DDBJ whole genome shotgun (WGS) entry which is preliminary data.</text>
</comment>
<protein>
    <recommendedName>
        <fullName evidence="10">Small ribosomal subunit biogenesis GTPase RsgA</fullName>
        <ecNumber evidence="10">3.6.1.-</ecNumber>
    </recommendedName>
</protein>
<keyword evidence="1 10" id="KW-0963">Cytoplasm</keyword>
<dbReference type="Proteomes" id="UP001501126">
    <property type="component" value="Unassembled WGS sequence"/>
</dbReference>
<keyword evidence="9 10" id="KW-0342">GTP-binding</keyword>
<dbReference type="Gene3D" id="2.40.50.140">
    <property type="entry name" value="Nucleic acid-binding proteins"/>
    <property type="match status" value="1"/>
</dbReference>